<name>A0A9N7VJB5_PLEPL</name>
<feature type="region of interest" description="Disordered" evidence="1">
    <location>
        <begin position="300"/>
        <end position="322"/>
    </location>
</feature>
<dbReference type="AlphaFoldDB" id="A0A9N7VJB5"/>
<dbReference type="EMBL" id="CADEAL010004111">
    <property type="protein sequence ID" value="CAB1451998.1"/>
    <property type="molecule type" value="Genomic_DNA"/>
</dbReference>
<comment type="caution">
    <text evidence="2">The sequence shown here is derived from an EMBL/GenBank/DDBJ whole genome shotgun (WGS) entry which is preliminary data.</text>
</comment>
<proteinExistence type="predicted"/>
<reference evidence="2" key="1">
    <citation type="submission" date="2020-03" db="EMBL/GenBank/DDBJ databases">
        <authorList>
            <person name="Weist P."/>
        </authorList>
    </citation>
    <scope>NUCLEOTIDE SEQUENCE</scope>
</reference>
<dbReference type="Proteomes" id="UP001153269">
    <property type="component" value="Unassembled WGS sequence"/>
</dbReference>
<evidence type="ECO:0000256" key="1">
    <source>
        <dbReference type="SAM" id="MobiDB-lite"/>
    </source>
</evidence>
<sequence>MNNESPLRGDHIDTSVGIFYGLAGKTPENFQSFSPCSHISSSGGMSGAYLEFSACQRTSPKTLTWTEIVCIHLFLTSSLAPLLPPSSLPRSLAGSFFSLSILDPDFPRSLSSPSCLSPSSSPLSSRSPFQSSSLPPCSSSSSSSSSLSSLLFDFSLSRPLDEALLLTSPPSQPPLLLTFTFIIHHHSHYPSLMVPGITQSPCTELDSEASRIQILYELLLIHDGSDVELLGEAHDDHEEQQTTRAEAPTARHITWNSVTTDSQRAPCARCSPGRYIWSRRWRGEKERTRAEGNMKIEENEDEMRSVRNKTSELSSTRGHTNHRQMARLHKVVNVAQQLNLFRHLTRPQLQLESATTTAITTTTYTTITITTTPPH</sequence>
<evidence type="ECO:0000313" key="2">
    <source>
        <dbReference type="EMBL" id="CAB1451998.1"/>
    </source>
</evidence>
<gene>
    <name evidence="2" type="ORF">PLEPLA_LOCUS39737</name>
</gene>
<organism evidence="2 3">
    <name type="scientific">Pleuronectes platessa</name>
    <name type="common">European plaice</name>
    <dbReference type="NCBI Taxonomy" id="8262"/>
    <lineage>
        <taxon>Eukaryota</taxon>
        <taxon>Metazoa</taxon>
        <taxon>Chordata</taxon>
        <taxon>Craniata</taxon>
        <taxon>Vertebrata</taxon>
        <taxon>Euteleostomi</taxon>
        <taxon>Actinopterygii</taxon>
        <taxon>Neopterygii</taxon>
        <taxon>Teleostei</taxon>
        <taxon>Neoteleostei</taxon>
        <taxon>Acanthomorphata</taxon>
        <taxon>Carangaria</taxon>
        <taxon>Pleuronectiformes</taxon>
        <taxon>Pleuronectoidei</taxon>
        <taxon>Pleuronectidae</taxon>
        <taxon>Pleuronectes</taxon>
    </lineage>
</organism>
<accession>A0A9N7VJB5</accession>
<protein>
    <submittedName>
        <fullName evidence="2">Uncharacterized protein</fullName>
    </submittedName>
</protein>
<evidence type="ECO:0000313" key="3">
    <source>
        <dbReference type="Proteomes" id="UP001153269"/>
    </source>
</evidence>
<keyword evidence="3" id="KW-1185">Reference proteome</keyword>